<name>A0A1F7FGW1_UNCRA</name>
<accession>A0A1F7FGW1</accession>
<gene>
    <name evidence="2" type="ORF">A2519_03945</name>
</gene>
<organism evidence="2 3">
    <name type="scientific">Candidatus Raymondbacteria bacterium RIFOXYD12_FULL_49_13</name>
    <dbReference type="NCBI Taxonomy" id="1817890"/>
    <lineage>
        <taxon>Bacteria</taxon>
        <taxon>Raymondiibacteriota</taxon>
    </lineage>
</organism>
<dbReference type="EMBL" id="MFYX01000050">
    <property type="protein sequence ID" value="OGK05712.1"/>
    <property type="molecule type" value="Genomic_DNA"/>
</dbReference>
<evidence type="ECO:0000313" key="2">
    <source>
        <dbReference type="EMBL" id="OGK05712.1"/>
    </source>
</evidence>
<evidence type="ECO:0000256" key="1">
    <source>
        <dbReference type="SAM" id="SignalP"/>
    </source>
</evidence>
<dbReference type="AlphaFoldDB" id="A0A1F7FGW1"/>
<keyword evidence="1" id="KW-0732">Signal</keyword>
<evidence type="ECO:0000313" key="3">
    <source>
        <dbReference type="Proteomes" id="UP000179243"/>
    </source>
</evidence>
<evidence type="ECO:0008006" key="4">
    <source>
        <dbReference type="Google" id="ProtNLM"/>
    </source>
</evidence>
<proteinExistence type="predicted"/>
<protein>
    <recommendedName>
        <fullName evidence="4">Lipocalin-like domain-containing protein</fullName>
    </recommendedName>
</protein>
<feature type="signal peptide" evidence="1">
    <location>
        <begin position="1"/>
        <end position="19"/>
    </location>
</feature>
<comment type="caution">
    <text evidence="2">The sequence shown here is derived from an EMBL/GenBank/DDBJ whole genome shotgun (WGS) entry which is preliminary data.</text>
</comment>
<dbReference type="Proteomes" id="UP000179243">
    <property type="component" value="Unassembled WGS sequence"/>
</dbReference>
<sequence>MKTILCALLAIACVPWIHATSMFIAGLDELSTESEMIVQAKVTSTVTQWTKDNTQIVTYIRANIVDDLISDKEDNEIILAQPGGKVGVVTMEIEGTTTYKVGDDNILFLRKDPSMPGTWQTIGLYQGKYKIYKDASGVQRVAQEIDGKVVLYKRTADTTPVETGNNLPLDQFKVKVLEYRASR</sequence>
<reference evidence="2 3" key="1">
    <citation type="journal article" date="2016" name="Nat. Commun.">
        <title>Thousands of microbial genomes shed light on interconnected biogeochemical processes in an aquifer system.</title>
        <authorList>
            <person name="Anantharaman K."/>
            <person name="Brown C.T."/>
            <person name="Hug L.A."/>
            <person name="Sharon I."/>
            <person name="Castelle C.J."/>
            <person name="Probst A.J."/>
            <person name="Thomas B.C."/>
            <person name="Singh A."/>
            <person name="Wilkins M.J."/>
            <person name="Karaoz U."/>
            <person name="Brodie E.L."/>
            <person name="Williams K.H."/>
            <person name="Hubbard S.S."/>
            <person name="Banfield J.F."/>
        </authorList>
    </citation>
    <scope>NUCLEOTIDE SEQUENCE [LARGE SCALE GENOMIC DNA]</scope>
</reference>
<feature type="chain" id="PRO_5009528700" description="Lipocalin-like domain-containing protein" evidence="1">
    <location>
        <begin position="20"/>
        <end position="183"/>
    </location>
</feature>